<dbReference type="AlphaFoldDB" id="A0A967KCP9"/>
<dbReference type="PANTHER" id="PTHR10584:SF157">
    <property type="entry name" value="SULFOFRUCTOSE KINASE"/>
    <property type="match status" value="1"/>
</dbReference>
<dbReference type="PROSITE" id="PS00584">
    <property type="entry name" value="PFKB_KINASES_2"/>
    <property type="match status" value="1"/>
</dbReference>
<protein>
    <recommendedName>
        <fullName evidence="3">Carbohydrate kinase PfkB domain-containing protein</fullName>
    </recommendedName>
</protein>
<reference evidence="4" key="1">
    <citation type="submission" date="2020-03" db="EMBL/GenBank/DDBJ databases">
        <title>Genome of Pelagibius litoralis DSM 21314T.</title>
        <authorList>
            <person name="Wang G."/>
        </authorList>
    </citation>
    <scope>NUCLEOTIDE SEQUENCE</scope>
    <source>
        <strain evidence="4">DSM 21314</strain>
    </source>
</reference>
<dbReference type="PANTHER" id="PTHR10584">
    <property type="entry name" value="SUGAR KINASE"/>
    <property type="match status" value="1"/>
</dbReference>
<evidence type="ECO:0000256" key="2">
    <source>
        <dbReference type="ARBA" id="ARBA00022777"/>
    </source>
</evidence>
<name>A0A967KCP9_9PROT</name>
<keyword evidence="1" id="KW-0808">Transferase</keyword>
<dbReference type="Proteomes" id="UP000761264">
    <property type="component" value="Unassembled WGS sequence"/>
</dbReference>
<gene>
    <name evidence="4" type="ORF">HBA54_14420</name>
</gene>
<evidence type="ECO:0000259" key="3">
    <source>
        <dbReference type="Pfam" id="PF00294"/>
    </source>
</evidence>
<keyword evidence="2" id="KW-0418">Kinase</keyword>
<sequence length="298" mass="30454">MTALVVCVGIVVLDEVFEVAVLPHAASKYAAISRREVAGGIAANAAMAVARLGGAARLVSRVAKDTAGQRLRAVLDDAGVDCSGLQTPASGVTSTSAVFVDPQGERMLVNHKDPALFEGTPKASCFAGAAAVMCDLRWPEAARLGLATATKAGLPAVLDYDLAPEQAADMIPLASHVIFSEGALFDLAGGEHRRAALEDVAKRYPSVAFAVTAGPEGAFWIAAGCNGHVPAVPVRAVDTLGAGDVFHGAAALGLAEGLSFPEALRFASAAAALKVSQPSGLDAFPTRSEVEQIMESRP</sequence>
<dbReference type="SUPFAM" id="SSF53613">
    <property type="entry name" value="Ribokinase-like"/>
    <property type="match status" value="1"/>
</dbReference>
<dbReference type="RefSeq" id="WP_167225740.1">
    <property type="nucleotide sequence ID" value="NZ_JAAQPH010000010.1"/>
</dbReference>
<comment type="caution">
    <text evidence="4">The sequence shown here is derived from an EMBL/GenBank/DDBJ whole genome shotgun (WGS) entry which is preliminary data.</text>
</comment>
<dbReference type="GO" id="GO:0005829">
    <property type="term" value="C:cytosol"/>
    <property type="evidence" value="ECO:0007669"/>
    <property type="project" value="TreeGrafter"/>
</dbReference>
<dbReference type="InterPro" id="IPR002173">
    <property type="entry name" value="Carboh/pur_kinase_PfkB_CS"/>
</dbReference>
<dbReference type="EMBL" id="JAAQPH010000010">
    <property type="protein sequence ID" value="NIA69795.1"/>
    <property type="molecule type" value="Genomic_DNA"/>
</dbReference>
<evidence type="ECO:0000256" key="1">
    <source>
        <dbReference type="ARBA" id="ARBA00022679"/>
    </source>
</evidence>
<keyword evidence="5" id="KW-1185">Reference proteome</keyword>
<dbReference type="Gene3D" id="3.40.1190.20">
    <property type="match status" value="1"/>
</dbReference>
<evidence type="ECO:0000313" key="5">
    <source>
        <dbReference type="Proteomes" id="UP000761264"/>
    </source>
</evidence>
<dbReference type="InterPro" id="IPR011611">
    <property type="entry name" value="PfkB_dom"/>
</dbReference>
<organism evidence="4 5">
    <name type="scientific">Pelagibius litoralis</name>
    <dbReference type="NCBI Taxonomy" id="374515"/>
    <lineage>
        <taxon>Bacteria</taxon>
        <taxon>Pseudomonadati</taxon>
        <taxon>Pseudomonadota</taxon>
        <taxon>Alphaproteobacteria</taxon>
        <taxon>Rhodospirillales</taxon>
        <taxon>Rhodovibrionaceae</taxon>
        <taxon>Pelagibius</taxon>
    </lineage>
</organism>
<dbReference type="Pfam" id="PF00294">
    <property type="entry name" value="PfkB"/>
    <property type="match status" value="1"/>
</dbReference>
<accession>A0A967KCP9</accession>
<dbReference type="GO" id="GO:0016301">
    <property type="term" value="F:kinase activity"/>
    <property type="evidence" value="ECO:0007669"/>
    <property type="project" value="UniProtKB-KW"/>
</dbReference>
<proteinExistence type="predicted"/>
<feature type="domain" description="Carbohydrate kinase PfkB" evidence="3">
    <location>
        <begin position="4"/>
        <end position="286"/>
    </location>
</feature>
<evidence type="ECO:0000313" key="4">
    <source>
        <dbReference type="EMBL" id="NIA69795.1"/>
    </source>
</evidence>
<dbReference type="InterPro" id="IPR029056">
    <property type="entry name" value="Ribokinase-like"/>
</dbReference>